<feature type="compositionally biased region" description="Acidic residues" evidence="5">
    <location>
        <begin position="222"/>
        <end position="235"/>
    </location>
</feature>
<feature type="compositionally biased region" description="Low complexity" evidence="5">
    <location>
        <begin position="722"/>
        <end position="743"/>
    </location>
</feature>
<evidence type="ECO:0000256" key="2">
    <source>
        <dbReference type="ARBA" id="ARBA00022771"/>
    </source>
</evidence>
<dbReference type="eggNOG" id="ENOG502RATP">
    <property type="taxonomic scope" value="Eukaryota"/>
</dbReference>
<keyword evidence="8" id="KW-1185">Reference proteome</keyword>
<evidence type="ECO:0000259" key="6">
    <source>
        <dbReference type="PROSITE" id="PS50016"/>
    </source>
</evidence>
<feature type="domain" description="PHD-type" evidence="6">
    <location>
        <begin position="426"/>
        <end position="482"/>
    </location>
</feature>
<dbReference type="Pfam" id="PF00628">
    <property type="entry name" value="PHD"/>
    <property type="match status" value="1"/>
</dbReference>
<dbReference type="CDD" id="cd15556">
    <property type="entry name" value="PHD_MMD1_like"/>
    <property type="match status" value="1"/>
</dbReference>
<gene>
    <name evidence="7" type="ORF">PVAR5_4316</name>
</gene>
<accession>V5HZY9</accession>
<dbReference type="Proteomes" id="UP000018001">
    <property type="component" value="Unassembled WGS sequence"/>
</dbReference>
<dbReference type="InParanoid" id="V5HZY9"/>
<keyword evidence="1" id="KW-0479">Metal-binding</keyword>
<feature type="compositionally biased region" description="Polar residues" evidence="5">
    <location>
        <begin position="624"/>
        <end position="647"/>
    </location>
</feature>
<dbReference type="GO" id="GO:0008270">
    <property type="term" value="F:zinc ion binding"/>
    <property type="evidence" value="ECO:0007669"/>
    <property type="project" value="UniProtKB-KW"/>
</dbReference>
<proteinExistence type="predicted"/>
<feature type="compositionally biased region" description="Basic residues" evidence="5">
    <location>
        <begin position="199"/>
        <end position="219"/>
    </location>
</feature>
<feature type="compositionally biased region" description="Basic and acidic residues" evidence="5">
    <location>
        <begin position="346"/>
        <end position="369"/>
    </location>
</feature>
<name>V5HZY9_BYSSN</name>
<dbReference type="GO" id="GO:0006355">
    <property type="term" value="P:regulation of DNA-templated transcription"/>
    <property type="evidence" value="ECO:0007669"/>
    <property type="project" value="InterPro"/>
</dbReference>
<dbReference type="SMART" id="SM00249">
    <property type="entry name" value="PHD"/>
    <property type="match status" value="1"/>
</dbReference>
<feature type="compositionally biased region" description="Low complexity" evidence="5">
    <location>
        <begin position="554"/>
        <end position="571"/>
    </location>
</feature>
<dbReference type="PANTHER" id="PTHR14296:SF3">
    <property type="entry name" value="DIKAR, ISOFORM F"/>
    <property type="match status" value="1"/>
</dbReference>
<evidence type="ECO:0000313" key="8">
    <source>
        <dbReference type="Proteomes" id="UP000018001"/>
    </source>
</evidence>
<dbReference type="OrthoDB" id="303107at2759"/>
<dbReference type="PANTHER" id="PTHR14296">
    <property type="entry name" value="REMODELING AND SPACING FACTOR 1"/>
    <property type="match status" value="1"/>
</dbReference>
<evidence type="ECO:0000256" key="1">
    <source>
        <dbReference type="ARBA" id="ARBA00022723"/>
    </source>
</evidence>
<feature type="compositionally biased region" description="Polar residues" evidence="5">
    <location>
        <begin position="500"/>
        <end position="510"/>
    </location>
</feature>
<keyword evidence="3" id="KW-0862">Zinc</keyword>
<feature type="compositionally biased region" description="Low complexity" evidence="5">
    <location>
        <begin position="840"/>
        <end position="851"/>
    </location>
</feature>
<feature type="compositionally biased region" description="Low complexity" evidence="5">
    <location>
        <begin position="662"/>
        <end position="679"/>
    </location>
</feature>
<reference evidence="8" key="1">
    <citation type="journal article" date="2014" name="Genome Announc.">
        <title>Draft genome sequence of the formaldehyde-resistant fungus Byssochlamys spectabilis No. 5 (anamorph Paecilomyces variotii No. 5) (NBRC109023).</title>
        <authorList>
            <person name="Oka T."/>
            <person name="Ekino K."/>
            <person name="Fukuda K."/>
            <person name="Nomura Y."/>
        </authorList>
    </citation>
    <scope>NUCLEOTIDE SEQUENCE [LARGE SCALE GENOMIC DNA]</scope>
    <source>
        <strain evidence="8">No. 5 / NBRC 109023</strain>
    </source>
</reference>
<dbReference type="InterPro" id="IPR013083">
    <property type="entry name" value="Znf_RING/FYVE/PHD"/>
</dbReference>
<comment type="caution">
    <text evidence="7">The sequence shown here is derived from an EMBL/GenBank/DDBJ whole genome shotgun (WGS) entry which is preliminary data.</text>
</comment>
<evidence type="ECO:0000313" key="7">
    <source>
        <dbReference type="EMBL" id="GAD95670.1"/>
    </source>
</evidence>
<dbReference type="InterPro" id="IPR001965">
    <property type="entry name" value="Znf_PHD"/>
</dbReference>
<feature type="region of interest" description="Disordered" evidence="5">
    <location>
        <begin position="313"/>
        <end position="369"/>
    </location>
</feature>
<dbReference type="InterPro" id="IPR058054">
    <property type="entry name" value="Znf_MS1-like"/>
</dbReference>
<dbReference type="InterPro" id="IPR019786">
    <property type="entry name" value="Zinc_finger_PHD-type_CS"/>
</dbReference>
<dbReference type="InterPro" id="IPR011011">
    <property type="entry name" value="Znf_FYVE_PHD"/>
</dbReference>
<dbReference type="GO" id="GO:0031213">
    <property type="term" value="C:RSF complex"/>
    <property type="evidence" value="ECO:0007669"/>
    <property type="project" value="InterPro"/>
</dbReference>
<feature type="region of interest" description="Disordered" evidence="5">
    <location>
        <begin position="486"/>
        <end position="860"/>
    </location>
</feature>
<feature type="compositionally biased region" description="Basic and acidic residues" evidence="5">
    <location>
        <begin position="512"/>
        <end position="523"/>
    </location>
</feature>
<feature type="compositionally biased region" description="Polar residues" evidence="5">
    <location>
        <begin position="705"/>
        <end position="721"/>
    </location>
</feature>
<evidence type="ECO:0000256" key="5">
    <source>
        <dbReference type="SAM" id="MobiDB-lite"/>
    </source>
</evidence>
<dbReference type="AlphaFoldDB" id="V5HZY9"/>
<feature type="region of interest" description="Disordered" evidence="5">
    <location>
        <begin position="187"/>
        <end position="239"/>
    </location>
</feature>
<feature type="compositionally biased region" description="Basic and acidic residues" evidence="5">
    <location>
        <begin position="319"/>
        <end position="340"/>
    </location>
</feature>
<evidence type="ECO:0000256" key="4">
    <source>
        <dbReference type="PROSITE-ProRule" id="PRU00146"/>
    </source>
</evidence>
<dbReference type="SUPFAM" id="SSF57903">
    <property type="entry name" value="FYVE/PHD zinc finger"/>
    <property type="match status" value="1"/>
</dbReference>
<dbReference type="Gene3D" id="3.30.40.10">
    <property type="entry name" value="Zinc/RING finger domain, C3HC4 (zinc finger)"/>
    <property type="match status" value="1"/>
</dbReference>
<feature type="compositionally biased region" description="Basic and acidic residues" evidence="5">
    <location>
        <begin position="824"/>
        <end position="836"/>
    </location>
</feature>
<organism evidence="7 8">
    <name type="scientific">Byssochlamys spectabilis (strain No. 5 / NBRC 109023)</name>
    <name type="common">Paecilomyces variotii</name>
    <dbReference type="NCBI Taxonomy" id="1356009"/>
    <lineage>
        <taxon>Eukaryota</taxon>
        <taxon>Fungi</taxon>
        <taxon>Dikarya</taxon>
        <taxon>Ascomycota</taxon>
        <taxon>Pezizomycotina</taxon>
        <taxon>Eurotiomycetes</taxon>
        <taxon>Eurotiomycetidae</taxon>
        <taxon>Eurotiales</taxon>
        <taxon>Thermoascaceae</taxon>
        <taxon>Paecilomyces</taxon>
    </lineage>
</organism>
<dbReference type="PROSITE" id="PS50016">
    <property type="entry name" value="ZF_PHD_2"/>
    <property type="match status" value="1"/>
</dbReference>
<dbReference type="InterPro" id="IPR028938">
    <property type="entry name" value="Rsf1-like"/>
</dbReference>
<sequence length="860" mass="96617">MVSRKRAHSEVEAASEQQSKEPGLLERLRNCWEFANLMQYIYIFGKVVKIDEEFGIEDLETECLKPGPSEKLLDIGLSLLKFVSSHRGLTRDNFDEYTRRQYNAKAPHLTNPFGYEEEPNKFNDFDVFMKLRVLHQLSTWTFWNPDRIREKMPEQKETEQTQWRIEELGYDRDDRLYYVLDDNRLYRRTDPPIPPPKAAKPKANTRKARAAARAAKRRKVSEDEEEKDDANENQAEDTSGGLKWECIAVTLAEYQAFIDTIRKTKDPNEQILRDRLLEEVFPVLEKVEESQQRKIAKREKELFNMQLLAGAKRSGRLAQKQEREQREREEAEAAQKREAELAAARKAQEQQKKMEEERRSRMMTREQRIKDREQKRILHEEELRKMAEEQKKLENGEGRVSERHLKAEMEKRKKSLEELAQEDQWIFDCSGCGVHGENLDDGSHSVACERCNVWQHSKCLGIPQQEAEKEDFHFVCKDCKRREEEAKRPKLPPLKFRVGGSSSPPSTTDAVNGEKRKSVDDRASPTPKKLKHISVPHPSETGHNVPAPTWAQNSGSGPLLGQVSQQQPSSQAARAQESVQTGPAPGSPERRSLSFMNGSFGSDGHIRPPFSPSKSINGAGMSPVQYQPRLTSGQAPPQPFQQANYTAPPTPHVHLNRGTFNSPRPSSSHSTQSHSFPSPIQNRPPMSPTQGNRDVGPLAGFPSPAYQNGAASSTPFGQHQTPRPSSASFVPSSSGHSRPPSFSAATPTAGNSFSHTPPPQGSQGIHLSGLSPTKHSPRPLTSGGMAAASILPPIQRLEPSPKLMGRSSPDAPIPPPVKCMTPEQEERRQRENEMMAHARAQAQAQAPAPGGQQMGNPSNQ</sequence>
<protein>
    <submittedName>
        <fullName evidence="7">PHD finger domain protein</fullName>
    </submittedName>
</protein>
<evidence type="ECO:0000256" key="3">
    <source>
        <dbReference type="ARBA" id="ARBA00022833"/>
    </source>
</evidence>
<keyword evidence="2 4" id="KW-0863">Zinc-finger</keyword>
<dbReference type="PROSITE" id="PS01359">
    <property type="entry name" value="ZF_PHD_1"/>
    <property type="match status" value="1"/>
</dbReference>
<feature type="compositionally biased region" description="Polar residues" evidence="5">
    <location>
        <begin position="744"/>
        <end position="774"/>
    </location>
</feature>
<dbReference type="HOGENOM" id="CLU_015602_0_0_1"/>
<dbReference type="InterPro" id="IPR019787">
    <property type="entry name" value="Znf_PHD-finger"/>
</dbReference>
<dbReference type="EMBL" id="BAUL01000135">
    <property type="protein sequence ID" value="GAD95670.1"/>
    <property type="molecule type" value="Genomic_DNA"/>
</dbReference>